<dbReference type="AlphaFoldDB" id="M1X0A4"/>
<dbReference type="Proteomes" id="UP000053051">
    <property type="component" value="Unassembled WGS sequence"/>
</dbReference>
<dbReference type="InterPro" id="IPR058982">
    <property type="entry name" value="Beta-barrel_AprE"/>
</dbReference>
<sequence length="498" mass="56007">MRFFLTANPTQLRQIKQTFSKPEEQLSYELGKAVQELPPIYTRLLSGTVSLIVFATISWAYFSQIDEVAVAKGELIASSRVRPIISLGNGTISQIKIKEGDHVIKGQVLIERDFSSQDIDIIRLSKTSKLIQEDLQRLESEFNGDAKTRNQLQDQLLASRLQDYHARYGVAKAEVSRQKAIMQKAKVKLARLQENLVNSKKSLANAQKNLFNSQTLQKNVDTNLNLARSRENGLRILVSNNAISRLDYLDALDKLNRAEAEITRAKNGVINSQNRVTEAEDKCTSLLKDIDAQLQEISQAEAAFESAVKQTQHLKSKRQSEILTQINRHKKELITVQGRLEQARENKEGEKIKAPVTGIVYKIKATQGPVQIGEELLSILPGGEELLLEVKVLNRDIGFIHQGMKAKVKVATFPFQEFGTIDGEVIKISPNAVLDKELGLVFLARIKLHKHHLMVRGRRIKLIPGMASSGEIVIRKKSVMTFITEPITRRFSEAFSTR</sequence>
<keyword evidence="4" id="KW-1185">Reference proteome</keyword>
<protein>
    <submittedName>
        <fullName evidence="3">Secretion protein HlyD</fullName>
    </submittedName>
</protein>
<accession>M1X0A4</accession>
<comment type="caution">
    <text evidence="3">The sequence shown here is derived from an EMBL/GenBank/DDBJ whole genome shotgun (WGS) entry which is preliminary data.</text>
</comment>
<dbReference type="InterPro" id="IPR050739">
    <property type="entry name" value="MFP"/>
</dbReference>
<evidence type="ECO:0000259" key="2">
    <source>
        <dbReference type="Pfam" id="PF26002"/>
    </source>
</evidence>
<name>M1X0A4_9NOST</name>
<feature type="domain" description="AprE-like beta-barrel" evidence="2">
    <location>
        <begin position="386"/>
        <end position="473"/>
    </location>
</feature>
<gene>
    <name evidence="3" type="ORF">RINTHH_12480</name>
</gene>
<evidence type="ECO:0000256" key="1">
    <source>
        <dbReference type="SAM" id="Coils"/>
    </source>
</evidence>
<reference evidence="3 4" key="1">
    <citation type="submission" date="2012-05" db="EMBL/GenBank/DDBJ databases">
        <authorList>
            <person name="Hilton J."/>
        </authorList>
    </citation>
    <scope>NUCLEOTIDE SEQUENCE [LARGE SCALE GENOMIC DNA]</scope>
    <source>
        <strain evidence="3 4">HH01</strain>
    </source>
</reference>
<dbReference type="OrthoDB" id="524912at2"/>
<dbReference type="Pfam" id="PF26002">
    <property type="entry name" value="Beta-barrel_AprE"/>
    <property type="match status" value="1"/>
</dbReference>
<dbReference type="RefSeq" id="WP_008233905.1">
    <property type="nucleotide sequence ID" value="NZ_CAIY01000044.1"/>
</dbReference>
<dbReference type="PANTHER" id="PTHR30386:SF27">
    <property type="entry name" value="MEMBRANE FUSION PROTEIN (MFP) FAMILY PROTEIN"/>
    <property type="match status" value="1"/>
</dbReference>
<evidence type="ECO:0000313" key="3">
    <source>
        <dbReference type="EMBL" id="CCH67403.1"/>
    </source>
</evidence>
<feature type="coiled-coil region" evidence="1">
    <location>
        <begin position="248"/>
        <end position="346"/>
    </location>
</feature>
<dbReference type="PRINTS" id="PR01490">
    <property type="entry name" value="RTXTOXIND"/>
</dbReference>
<proteinExistence type="predicted"/>
<reference evidence="4" key="2">
    <citation type="submission" date="2016-01" db="EMBL/GenBank/DDBJ databases">
        <title>Diatom-associated endosymboitic cyanobacterium lacks core nitrogen metabolism enzymes.</title>
        <authorList>
            <person name="Hilton J.A."/>
            <person name="Foster R.A."/>
            <person name="Tripp H.J."/>
            <person name="Carter B.J."/>
            <person name="Zehr J.P."/>
            <person name="Villareal T.A."/>
        </authorList>
    </citation>
    <scope>NUCLEOTIDE SEQUENCE [LARGE SCALE GENOMIC DNA]</scope>
    <source>
        <strain evidence="4">HH01</strain>
    </source>
</reference>
<organism evidence="3 4">
    <name type="scientific">Richelia intracellularis HH01</name>
    <dbReference type="NCBI Taxonomy" id="1165094"/>
    <lineage>
        <taxon>Bacteria</taxon>
        <taxon>Bacillati</taxon>
        <taxon>Cyanobacteriota</taxon>
        <taxon>Cyanophyceae</taxon>
        <taxon>Nostocales</taxon>
        <taxon>Nostocaceae</taxon>
        <taxon>Richelia</taxon>
    </lineage>
</organism>
<dbReference type="EMBL" id="CAIY01000044">
    <property type="protein sequence ID" value="CCH67403.1"/>
    <property type="molecule type" value="Genomic_DNA"/>
</dbReference>
<feature type="coiled-coil region" evidence="1">
    <location>
        <begin position="121"/>
        <end position="209"/>
    </location>
</feature>
<dbReference type="PANTHER" id="PTHR30386">
    <property type="entry name" value="MEMBRANE FUSION SUBUNIT OF EMRAB-TOLC MULTIDRUG EFFLUX PUMP"/>
    <property type="match status" value="1"/>
</dbReference>
<keyword evidence="1" id="KW-0175">Coiled coil</keyword>
<evidence type="ECO:0000313" key="4">
    <source>
        <dbReference type="Proteomes" id="UP000053051"/>
    </source>
</evidence>
<dbReference type="STRING" id="1165094.RINTHH_12480"/>
<dbReference type="Gene3D" id="2.40.30.170">
    <property type="match status" value="1"/>
</dbReference>